<evidence type="ECO:0008006" key="4">
    <source>
        <dbReference type="Google" id="ProtNLM"/>
    </source>
</evidence>
<dbReference type="InterPro" id="IPR032238">
    <property type="entry name" value="ATP-synth_Z"/>
</dbReference>
<dbReference type="PANTHER" id="PTHR35165">
    <property type="entry name" value="OS08G0113900 PROTEIN"/>
    <property type="match status" value="1"/>
</dbReference>
<name>A0ABR2RRX6_9ROSI</name>
<reference evidence="2 3" key="1">
    <citation type="journal article" date="2024" name="G3 (Bethesda)">
        <title>Genome assembly of Hibiscus sabdariffa L. provides insights into metabolisms of medicinal natural products.</title>
        <authorList>
            <person name="Kim T."/>
        </authorList>
    </citation>
    <scope>NUCLEOTIDE SEQUENCE [LARGE SCALE GENOMIC DNA]</scope>
    <source>
        <strain evidence="2">TK-2024</strain>
        <tissue evidence="2">Old leaves</tissue>
    </source>
</reference>
<feature type="transmembrane region" description="Helical" evidence="1">
    <location>
        <begin position="21"/>
        <end position="40"/>
    </location>
</feature>
<protein>
    <recommendedName>
        <fullName evidence="4">Transmembrane protein</fullName>
    </recommendedName>
</protein>
<comment type="caution">
    <text evidence="2">The sequence shown here is derived from an EMBL/GenBank/DDBJ whole genome shotgun (WGS) entry which is preliminary data.</text>
</comment>
<evidence type="ECO:0000256" key="1">
    <source>
        <dbReference type="SAM" id="Phobius"/>
    </source>
</evidence>
<sequence length="106" mass="11832">MGSDKEKQLESETKERVSSCIACLWSCMVSLSGGLMLAWWTYKYHPTNSQLWMVPFGLILFVTPLLIWFAVFVSDACSFTGEVRPTDASSVHDPENMITQVASTSC</sequence>
<accession>A0ABR2RRX6</accession>
<evidence type="ECO:0000313" key="2">
    <source>
        <dbReference type="EMBL" id="KAK9015776.1"/>
    </source>
</evidence>
<gene>
    <name evidence="2" type="ORF">V6N11_006870</name>
</gene>
<dbReference type="Proteomes" id="UP001396334">
    <property type="component" value="Unassembled WGS sequence"/>
</dbReference>
<dbReference type="PANTHER" id="PTHR35165:SF1">
    <property type="entry name" value="OS04G0577375 PROTEIN"/>
    <property type="match status" value="1"/>
</dbReference>
<proteinExistence type="predicted"/>
<feature type="transmembrane region" description="Helical" evidence="1">
    <location>
        <begin position="52"/>
        <end position="74"/>
    </location>
</feature>
<keyword evidence="1" id="KW-0472">Membrane</keyword>
<keyword evidence="3" id="KW-1185">Reference proteome</keyword>
<evidence type="ECO:0000313" key="3">
    <source>
        <dbReference type="Proteomes" id="UP001396334"/>
    </source>
</evidence>
<organism evidence="2 3">
    <name type="scientific">Hibiscus sabdariffa</name>
    <name type="common">roselle</name>
    <dbReference type="NCBI Taxonomy" id="183260"/>
    <lineage>
        <taxon>Eukaryota</taxon>
        <taxon>Viridiplantae</taxon>
        <taxon>Streptophyta</taxon>
        <taxon>Embryophyta</taxon>
        <taxon>Tracheophyta</taxon>
        <taxon>Spermatophyta</taxon>
        <taxon>Magnoliopsida</taxon>
        <taxon>eudicotyledons</taxon>
        <taxon>Gunneridae</taxon>
        <taxon>Pentapetalae</taxon>
        <taxon>rosids</taxon>
        <taxon>malvids</taxon>
        <taxon>Malvales</taxon>
        <taxon>Malvaceae</taxon>
        <taxon>Malvoideae</taxon>
        <taxon>Hibiscus</taxon>
    </lineage>
</organism>
<keyword evidence="1" id="KW-1133">Transmembrane helix</keyword>
<dbReference type="EMBL" id="JBBPBN010000021">
    <property type="protein sequence ID" value="KAK9015776.1"/>
    <property type="molecule type" value="Genomic_DNA"/>
</dbReference>
<keyword evidence="1" id="KW-0812">Transmembrane</keyword>
<dbReference type="Pfam" id="PF16594">
    <property type="entry name" value="ATP-synt_Z"/>
    <property type="match status" value="1"/>
</dbReference>